<evidence type="ECO:0000256" key="2">
    <source>
        <dbReference type="ARBA" id="ARBA00004173"/>
    </source>
</evidence>
<evidence type="ECO:0000256" key="12">
    <source>
        <dbReference type="ARBA" id="ARBA00035485"/>
    </source>
</evidence>
<keyword evidence="6" id="KW-0496">Mitochondrion</keyword>
<organism evidence="15 16">
    <name type="scientific">Pseudoatta argentina</name>
    <dbReference type="NCBI Taxonomy" id="621737"/>
    <lineage>
        <taxon>Eukaryota</taxon>
        <taxon>Metazoa</taxon>
        <taxon>Ecdysozoa</taxon>
        <taxon>Arthropoda</taxon>
        <taxon>Hexapoda</taxon>
        <taxon>Insecta</taxon>
        <taxon>Pterygota</taxon>
        <taxon>Neoptera</taxon>
        <taxon>Endopterygota</taxon>
        <taxon>Hymenoptera</taxon>
        <taxon>Apocrita</taxon>
        <taxon>Aculeata</taxon>
        <taxon>Formicoidea</taxon>
        <taxon>Formicidae</taxon>
        <taxon>Myrmicinae</taxon>
        <taxon>Pseudoatta</taxon>
    </lineage>
</organism>
<dbReference type="InterPro" id="IPR018472">
    <property type="entry name" value="Ribosomal_mL64"/>
</dbReference>
<evidence type="ECO:0000256" key="3">
    <source>
        <dbReference type="ARBA" id="ARBA00005421"/>
    </source>
</evidence>
<dbReference type="GO" id="GO:1990904">
    <property type="term" value="C:ribonucleoprotein complex"/>
    <property type="evidence" value="ECO:0007669"/>
    <property type="project" value="UniProtKB-KW"/>
</dbReference>
<dbReference type="GO" id="GO:0005840">
    <property type="term" value="C:ribosome"/>
    <property type="evidence" value="ECO:0007669"/>
    <property type="project" value="UniProtKB-KW"/>
</dbReference>
<gene>
    <name evidence="15" type="primary">Gadd45gip1</name>
    <name evidence="15" type="ORF">G6Z78_0011350</name>
</gene>
<feature type="non-terminal residue" evidence="15">
    <location>
        <position position="260"/>
    </location>
</feature>
<evidence type="ECO:0000256" key="11">
    <source>
        <dbReference type="ARBA" id="ARBA00035184"/>
    </source>
</evidence>
<comment type="caution">
    <text evidence="15">The sequence shown here is derived from an EMBL/GenBank/DDBJ whole genome shotgun (WGS) entry which is preliminary data.</text>
</comment>
<evidence type="ECO:0000256" key="13">
    <source>
        <dbReference type="ARBA" id="ARBA00060144"/>
    </source>
</evidence>
<evidence type="ECO:0000256" key="6">
    <source>
        <dbReference type="ARBA" id="ARBA00023128"/>
    </source>
</evidence>
<evidence type="ECO:0000313" key="15">
    <source>
        <dbReference type="EMBL" id="KAG5321264.1"/>
    </source>
</evidence>
<evidence type="ECO:0000256" key="14">
    <source>
        <dbReference type="SAM" id="MobiDB-lite"/>
    </source>
</evidence>
<feature type="region of interest" description="Disordered" evidence="14">
    <location>
        <begin position="218"/>
        <end position="260"/>
    </location>
</feature>
<feature type="non-terminal residue" evidence="15">
    <location>
        <position position="1"/>
    </location>
</feature>
<keyword evidence="7" id="KW-0539">Nucleus</keyword>
<dbReference type="GO" id="GO:0005739">
    <property type="term" value="C:mitochondrion"/>
    <property type="evidence" value="ECO:0007669"/>
    <property type="project" value="UniProtKB-SubCell"/>
</dbReference>
<dbReference type="Proteomes" id="UP000668214">
    <property type="component" value="Unassembled WGS sequence"/>
</dbReference>
<dbReference type="GO" id="GO:0005634">
    <property type="term" value="C:nucleus"/>
    <property type="evidence" value="ECO:0007669"/>
    <property type="project" value="UniProtKB-SubCell"/>
</dbReference>
<evidence type="ECO:0000256" key="9">
    <source>
        <dbReference type="ARBA" id="ARBA00023306"/>
    </source>
</evidence>
<protein>
    <recommendedName>
        <fullName evidence="11">Large ribosomal subunit protein mL64</fullName>
    </recommendedName>
    <alternativeName>
        <fullName evidence="10">39S ribosomal protein L59, mitochondrial</fullName>
    </alternativeName>
    <alternativeName>
        <fullName evidence="12">Growth arrest and DNA damage-inducible proteins-interacting protein 1</fullName>
    </alternativeName>
</protein>
<dbReference type="EMBL" id="JAANIA010001222">
    <property type="protein sequence ID" value="KAG5321264.1"/>
    <property type="molecule type" value="Genomic_DNA"/>
</dbReference>
<dbReference type="Pfam" id="PF10147">
    <property type="entry name" value="CR6_interact"/>
    <property type="match status" value="1"/>
</dbReference>
<evidence type="ECO:0000313" key="16">
    <source>
        <dbReference type="Proteomes" id="UP000668214"/>
    </source>
</evidence>
<evidence type="ECO:0000256" key="5">
    <source>
        <dbReference type="ARBA" id="ARBA00023054"/>
    </source>
</evidence>
<keyword evidence="9" id="KW-0131">Cell cycle</keyword>
<keyword evidence="8" id="KW-0687">Ribonucleoprotein</keyword>
<dbReference type="PANTHER" id="PTHR31761">
    <property type="entry name" value="GROWTH ARREST AND DNA DAMAGE-INDUCIBLE PROTEINS-INTERACTING PROTEIN 1 GADD45GIP1"/>
    <property type="match status" value="1"/>
</dbReference>
<accession>A0A836ESI7</accession>
<comment type="subcellular location">
    <subcellularLocation>
        <location evidence="2">Mitochondrion</location>
    </subcellularLocation>
    <subcellularLocation>
        <location evidence="1">Nucleus</location>
    </subcellularLocation>
</comment>
<reference evidence="15" key="1">
    <citation type="submission" date="2020-02" db="EMBL/GenBank/DDBJ databases">
        <title>Relaxed selection underlies rapid genomic changes in the transitions from sociality to social parasitism in ants.</title>
        <authorList>
            <person name="Bi X."/>
        </authorList>
    </citation>
    <scope>NUCLEOTIDE SEQUENCE</scope>
    <source>
        <strain evidence="15">BGI-DK2014c</strain>
        <tissue evidence="15">Whole body</tissue>
    </source>
</reference>
<comment type="similarity">
    <text evidence="3">Belongs to the mitochondrion-specific ribosomal protein mL64 family.</text>
</comment>
<feature type="compositionally biased region" description="Basic residues" evidence="14">
    <location>
        <begin position="225"/>
        <end position="234"/>
    </location>
</feature>
<evidence type="ECO:0000256" key="7">
    <source>
        <dbReference type="ARBA" id="ARBA00023242"/>
    </source>
</evidence>
<keyword evidence="16" id="KW-1185">Reference proteome</keyword>
<dbReference type="PANTHER" id="PTHR31761:SF1">
    <property type="entry name" value="LARGE RIBOSOMAL SUBUNIT PROTEIN ML64"/>
    <property type="match status" value="1"/>
</dbReference>
<keyword evidence="4" id="KW-0689">Ribosomal protein</keyword>
<dbReference type="Gene3D" id="6.10.280.120">
    <property type="entry name" value="Growth arrest and DNA-damage-inducible proteins-interacting protein 1"/>
    <property type="match status" value="1"/>
</dbReference>
<evidence type="ECO:0000256" key="4">
    <source>
        <dbReference type="ARBA" id="ARBA00022980"/>
    </source>
</evidence>
<feature type="region of interest" description="Disordered" evidence="14">
    <location>
        <begin position="53"/>
        <end position="74"/>
    </location>
</feature>
<dbReference type="InterPro" id="IPR043035">
    <property type="entry name" value="Ribosomal_mL64_sf"/>
</dbReference>
<dbReference type="AlphaFoldDB" id="A0A836ESI7"/>
<evidence type="ECO:0000256" key="1">
    <source>
        <dbReference type="ARBA" id="ARBA00004123"/>
    </source>
</evidence>
<comment type="function">
    <text evidence="13">Acts as a negative regulator of G1 to S cell cycle phase progression by inhibiting cyclin-dependent kinases. Inhibitory effects are additive with GADD45 proteins but also occur in the absence of GADD45 proteins. Acts as a repressor of the orphan nuclear receptor NR4A1 by inhibiting AB domain-mediated transcriptional activity. May be involved in the hormone-mediated regulation of NR4A1 transcriptional activity. May play a role in mitochondrial protein synthesis.</text>
</comment>
<name>A0A836ESI7_9HYME</name>
<evidence type="ECO:0000256" key="8">
    <source>
        <dbReference type="ARBA" id="ARBA00023274"/>
    </source>
</evidence>
<proteinExistence type="inferred from homology"/>
<sequence length="260" mass="31010">MSLRRWMCDVIVQRNVRFQGAVVGRFLATQAKDEAIDITAADEQPIYSNEPQYQEELTKKRNKSRLNPKDRNILMDKPPYEQPIEWYHNTVRYKKRMLGRYGFEGNKEPAGFAWPTPKEVKIMQEYERVAFPESLQERWKKLEEKKQIKAEKVKAEDEIAEKLSKVDQWTAELNARVAKKKAEMEAARLHKERLVEEIRKHFGFRISPHDERFKTMLQQKEKEEKKKKKEAKKKAKDEKLKSMIQKMNQEQETDSTKPVE</sequence>
<evidence type="ECO:0000256" key="10">
    <source>
        <dbReference type="ARBA" id="ARBA00030700"/>
    </source>
</evidence>
<keyword evidence="5" id="KW-0175">Coiled coil</keyword>